<dbReference type="PANTHER" id="PTHR34502">
    <property type="entry name" value="DUF6594 DOMAIN-CONTAINING PROTEIN-RELATED"/>
    <property type="match status" value="1"/>
</dbReference>
<dbReference type="Pfam" id="PF20237">
    <property type="entry name" value="DUF6594"/>
    <property type="match status" value="1"/>
</dbReference>
<feature type="transmembrane region" description="Helical" evidence="2">
    <location>
        <begin position="313"/>
        <end position="332"/>
    </location>
</feature>
<feature type="transmembrane region" description="Helical" evidence="2">
    <location>
        <begin position="285"/>
        <end position="307"/>
    </location>
</feature>
<protein>
    <recommendedName>
        <fullName evidence="3">DUF6594 domain-containing protein</fullName>
    </recommendedName>
</protein>
<keyword evidence="2" id="KW-0812">Transmembrane</keyword>
<dbReference type="PANTHER" id="PTHR34502:SF4">
    <property type="entry name" value="DUF6594 DOMAIN-CONTAINING PROTEIN"/>
    <property type="match status" value="1"/>
</dbReference>
<evidence type="ECO:0000313" key="4">
    <source>
        <dbReference type="EMBL" id="KAF2728845.1"/>
    </source>
</evidence>
<reference evidence="4" key="1">
    <citation type="journal article" date="2020" name="Stud. Mycol.">
        <title>101 Dothideomycetes genomes: a test case for predicting lifestyles and emergence of pathogens.</title>
        <authorList>
            <person name="Haridas S."/>
            <person name="Albert R."/>
            <person name="Binder M."/>
            <person name="Bloem J."/>
            <person name="Labutti K."/>
            <person name="Salamov A."/>
            <person name="Andreopoulos B."/>
            <person name="Baker S."/>
            <person name="Barry K."/>
            <person name="Bills G."/>
            <person name="Bluhm B."/>
            <person name="Cannon C."/>
            <person name="Castanera R."/>
            <person name="Culley D."/>
            <person name="Daum C."/>
            <person name="Ezra D."/>
            <person name="Gonzalez J."/>
            <person name="Henrissat B."/>
            <person name="Kuo A."/>
            <person name="Liang C."/>
            <person name="Lipzen A."/>
            <person name="Lutzoni F."/>
            <person name="Magnuson J."/>
            <person name="Mondo S."/>
            <person name="Nolan M."/>
            <person name="Ohm R."/>
            <person name="Pangilinan J."/>
            <person name="Park H.-J."/>
            <person name="Ramirez L."/>
            <person name="Alfaro M."/>
            <person name="Sun H."/>
            <person name="Tritt A."/>
            <person name="Yoshinaga Y."/>
            <person name="Zwiers L.-H."/>
            <person name="Turgeon B."/>
            <person name="Goodwin S."/>
            <person name="Spatafora J."/>
            <person name="Crous P."/>
            <person name="Grigoriev I."/>
        </authorList>
    </citation>
    <scope>NUCLEOTIDE SEQUENCE</scope>
    <source>
        <strain evidence="4">CBS 125425</strain>
    </source>
</reference>
<keyword evidence="2" id="KW-1133">Transmembrane helix</keyword>
<proteinExistence type="predicted"/>
<evidence type="ECO:0000259" key="3">
    <source>
        <dbReference type="Pfam" id="PF20237"/>
    </source>
</evidence>
<feature type="domain" description="DUF6594" evidence="3">
    <location>
        <begin position="72"/>
        <end position="325"/>
    </location>
</feature>
<dbReference type="OrthoDB" id="5416037at2759"/>
<dbReference type="Proteomes" id="UP000799444">
    <property type="component" value="Unassembled WGS sequence"/>
</dbReference>
<comment type="caution">
    <text evidence="4">The sequence shown here is derived from an EMBL/GenBank/DDBJ whole genome shotgun (WGS) entry which is preliminary data.</text>
</comment>
<dbReference type="AlphaFoldDB" id="A0A9P4QNG6"/>
<keyword evidence="2" id="KW-0472">Membrane</keyword>
<evidence type="ECO:0000313" key="5">
    <source>
        <dbReference type="Proteomes" id="UP000799444"/>
    </source>
</evidence>
<accession>A0A9P4QNG6</accession>
<evidence type="ECO:0000256" key="1">
    <source>
        <dbReference type="SAM" id="MobiDB-lite"/>
    </source>
</evidence>
<feature type="compositionally biased region" description="Polar residues" evidence="1">
    <location>
        <begin position="37"/>
        <end position="58"/>
    </location>
</feature>
<name>A0A9P4QNG6_9PLEO</name>
<feature type="region of interest" description="Disordered" evidence="1">
    <location>
        <begin position="1"/>
        <end position="62"/>
    </location>
</feature>
<sequence length="333" mass="38097">MNPSVQNCTYPHPSPANRPLPHNSLAQQQVPLRGPQQHPQPQNPFGQSNRNQNTQQWTDEQKSGMPWKFQGYKILSKWMASDDDFFVVRRFQSLNAHTLLYMQDRLVQYEDQLNTIHDNVEAKNEKHSNGSFRRDLIHEPRRDQILCELSSLLHYYNQYIDTFSRIRQRPRADKRQLQNLANELDLKIGMIDKKEAQFASHHADLMSISPTSVSPLVRFLDTVFGLIGGRGIRVKRDEESQILDDGARYASNSALSNLSTGCIIFLGWVMLLGPLWWLEFVNKSVYRLAIITGFMALFMVMMSAATVHRPFEVVAASAAYAAVLMVFMQIGGS</sequence>
<dbReference type="EMBL" id="ML996264">
    <property type="protein sequence ID" value="KAF2728845.1"/>
    <property type="molecule type" value="Genomic_DNA"/>
</dbReference>
<dbReference type="InterPro" id="IPR046529">
    <property type="entry name" value="DUF6594"/>
</dbReference>
<evidence type="ECO:0000256" key="2">
    <source>
        <dbReference type="SAM" id="Phobius"/>
    </source>
</evidence>
<feature type="transmembrane region" description="Helical" evidence="2">
    <location>
        <begin position="258"/>
        <end position="278"/>
    </location>
</feature>
<keyword evidence="5" id="KW-1185">Reference proteome</keyword>
<organism evidence="4 5">
    <name type="scientific">Polyplosphaeria fusca</name>
    <dbReference type="NCBI Taxonomy" id="682080"/>
    <lineage>
        <taxon>Eukaryota</taxon>
        <taxon>Fungi</taxon>
        <taxon>Dikarya</taxon>
        <taxon>Ascomycota</taxon>
        <taxon>Pezizomycotina</taxon>
        <taxon>Dothideomycetes</taxon>
        <taxon>Pleosporomycetidae</taxon>
        <taxon>Pleosporales</taxon>
        <taxon>Tetraplosphaeriaceae</taxon>
        <taxon>Polyplosphaeria</taxon>
    </lineage>
</organism>
<gene>
    <name evidence="4" type="ORF">EJ04DRAFT_590275</name>
</gene>